<feature type="compositionally biased region" description="Low complexity" evidence="2">
    <location>
        <begin position="185"/>
        <end position="196"/>
    </location>
</feature>
<organism evidence="3 4">
    <name type="scientific">Parvibaculum sedimenti</name>
    <dbReference type="NCBI Taxonomy" id="2608632"/>
    <lineage>
        <taxon>Bacteria</taxon>
        <taxon>Pseudomonadati</taxon>
        <taxon>Pseudomonadota</taxon>
        <taxon>Alphaproteobacteria</taxon>
        <taxon>Hyphomicrobiales</taxon>
        <taxon>Parvibaculaceae</taxon>
        <taxon>Parvibaculum</taxon>
    </lineage>
</organism>
<protein>
    <submittedName>
        <fullName evidence="3">Polymer-forming cytoskeletal protein</fullName>
    </submittedName>
</protein>
<gene>
    <name evidence="3" type="ORF">F2P47_10485</name>
</gene>
<feature type="region of interest" description="Disordered" evidence="2">
    <location>
        <begin position="1"/>
        <end position="43"/>
    </location>
</feature>
<dbReference type="PANTHER" id="PTHR35024:SF4">
    <property type="entry name" value="POLYMER-FORMING CYTOSKELETAL PROTEIN"/>
    <property type="match status" value="1"/>
</dbReference>
<feature type="compositionally biased region" description="Basic and acidic residues" evidence="2">
    <location>
        <begin position="1"/>
        <end position="18"/>
    </location>
</feature>
<evidence type="ECO:0000256" key="1">
    <source>
        <dbReference type="ARBA" id="ARBA00044755"/>
    </source>
</evidence>
<dbReference type="AlphaFoldDB" id="A0A6N6VHR0"/>
<evidence type="ECO:0000313" key="4">
    <source>
        <dbReference type="Proteomes" id="UP000468901"/>
    </source>
</evidence>
<dbReference type="PANTHER" id="PTHR35024">
    <property type="entry name" value="HYPOTHETICAL CYTOSOLIC PROTEIN"/>
    <property type="match status" value="1"/>
</dbReference>
<dbReference type="RefSeq" id="WP_152216306.1">
    <property type="nucleotide sequence ID" value="NZ_JBAQYD010000156.1"/>
</dbReference>
<comment type="caution">
    <text evidence="3">The sequence shown here is derived from an EMBL/GenBank/DDBJ whole genome shotgun (WGS) entry which is preliminary data.</text>
</comment>
<feature type="compositionally biased region" description="Basic and acidic residues" evidence="2">
    <location>
        <begin position="25"/>
        <end position="34"/>
    </location>
</feature>
<sequence length="196" mass="20616">MFKRPKDTPDSKPAEDKSPPVGTRIVEKTARTEGDASSANRAVTPAYEIRKPAVRTLQSPPSYSANATPANLHVGRGLRLEGKIESCDSLVIEGDVQATIESGTLTISETGEVRGEATVDQAEIQGRFDGTLVVRKCLTINATGKVTGTIRYGELKVEQGGRLTGQVEAAEAGAVVARPTSSTASPVSRSPVESPE</sequence>
<feature type="region of interest" description="Disordered" evidence="2">
    <location>
        <begin position="174"/>
        <end position="196"/>
    </location>
</feature>
<evidence type="ECO:0000256" key="2">
    <source>
        <dbReference type="SAM" id="MobiDB-lite"/>
    </source>
</evidence>
<comment type="similarity">
    <text evidence="1">Belongs to the bactofilin family.</text>
</comment>
<dbReference type="Proteomes" id="UP000468901">
    <property type="component" value="Unassembled WGS sequence"/>
</dbReference>
<accession>A0A6N6VHR0</accession>
<reference evidence="3 4" key="1">
    <citation type="submission" date="2019-09" db="EMBL/GenBank/DDBJ databases">
        <title>Parvibaculum sedimenti sp. nov., isolated from sediment.</title>
        <authorList>
            <person name="Wang Y."/>
        </authorList>
    </citation>
    <scope>NUCLEOTIDE SEQUENCE [LARGE SCALE GENOMIC DNA]</scope>
    <source>
        <strain evidence="3 4">HXT-9</strain>
    </source>
</reference>
<dbReference type="Pfam" id="PF04519">
    <property type="entry name" value="Bactofilin"/>
    <property type="match status" value="1"/>
</dbReference>
<name>A0A6N6VHR0_9HYPH</name>
<proteinExistence type="inferred from homology"/>
<evidence type="ECO:0000313" key="3">
    <source>
        <dbReference type="EMBL" id="KAB7739926.1"/>
    </source>
</evidence>
<dbReference type="InterPro" id="IPR007607">
    <property type="entry name" value="BacA/B"/>
</dbReference>
<dbReference type="EMBL" id="WESC01000008">
    <property type="protein sequence ID" value="KAB7739926.1"/>
    <property type="molecule type" value="Genomic_DNA"/>
</dbReference>
<keyword evidence="4" id="KW-1185">Reference proteome</keyword>